<feature type="compositionally biased region" description="Basic and acidic residues" evidence="1">
    <location>
        <begin position="18"/>
        <end position="27"/>
    </location>
</feature>
<name>A0A7X0NPG4_9ACTN</name>
<evidence type="ECO:0000256" key="1">
    <source>
        <dbReference type="SAM" id="MobiDB-lite"/>
    </source>
</evidence>
<protein>
    <recommendedName>
        <fullName evidence="4">Protein kinase domain-containing protein</fullName>
    </recommendedName>
</protein>
<evidence type="ECO:0000313" key="3">
    <source>
        <dbReference type="Proteomes" id="UP000565579"/>
    </source>
</evidence>
<keyword evidence="3" id="KW-1185">Reference proteome</keyword>
<dbReference type="AlphaFoldDB" id="A0A7X0NPG4"/>
<organism evidence="2 3">
    <name type="scientific">Nonomuraea rubra</name>
    <dbReference type="NCBI Taxonomy" id="46180"/>
    <lineage>
        <taxon>Bacteria</taxon>
        <taxon>Bacillati</taxon>
        <taxon>Actinomycetota</taxon>
        <taxon>Actinomycetes</taxon>
        <taxon>Streptosporangiales</taxon>
        <taxon>Streptosporangiaceae</taxon>
        <taxon>Nonomuraea</taxon>
    </lineage>
</organism>
<reference evidence="2 3" key="1">
    <citation type="submission" date="2020-08" db="EMBL/GenBank/DDBJ databases">
        <title>Sequencing the genomes of 1000 actinobacteria strains.</title>
        <authorList>
            <person name="Klenk H.-P."/>
        </authorList>
    </citation>
    <scope>NUCLEOTIDE SEQUENCE [LARGE SCALE GENOMIC DNA]</scope>
    <source>
        <strain evidence="2 3">DSM 43768</strain>
    </source>
</reference>
<accession>A0A7X0NPG4</accession>
<dbReference type="RefSeq" id="WP_185101848.1">
    <property type="nucleotide sequence ID" value="NZ_JACHMI010000001.1"/>
</dbReference>
<dbReference type="Proteomes" id="UP000565579">
    <property type="component" value="Unassembled WGS sequence"/>
</dbReference>
<feature type="region of interest" description="Disordered" evidence="1">
    <location>
        <begin position="1"/>
        <end position="27"/>
    </location>
</feature>
<dbReference type="EMBL" id="JACHMI010000001">
    <property type="protein sequence ID" value="MBB6547166.1"/>
    <property type="molecule type" value="Genomic_DNA"/>
</dbReference>
<comment type="caution">
    <text evidence="2">The sequence shown here is derived from an EMBL/GenBank/DDBJ whole genome shotgun (WGS) entry which is preliminary data.</text>
</comment>
<evidence type="ECO:0000313" key="2">
    <source>
        <dbReference type="EMBL" id="MBB6547166.1"/>
    </source>
</evidence>
<evidence type="ECO:0008006" key="4">
    <source>
        <dbReference type="Google" id="ProtNLM"/>
    </source>
</evidence>
<gene>
    <name evidence="2" type="ORF">HD593_001961</name>
</gene>
<proteinExistence type="predicted"/>
<sequence>MSIRSPTRREVSSGGERGQIHDTHDAGGNRVAVKVLHAAGDRAGRDRFVKETTAARRVWSFLNPDNVLRGPDGPRVIDFGIAHTVHLDLSGRGMRISRRPAARTRRALRSVRGEHDAVRLARQVEIINRVPEAAP</sequence>